<dbReference type="PANTHER" id="PTHR31623">
    <property type="entry name" value="F21J9.9"/>
    <property type="match status" value="1"/>
</dbReference>
<evidence type="ECO:0000313" key="4">
    <source>
        <dbReference type="EMBL" id="KAE9459575.1"/>
    </source>
</evidence>
<dbReference type="GO" id="GO:0016746">
    <property type="term" value="F:acyltransferase activity"/>
    <property type="evidence" value="ECO:0007669"/>
    <property type="project" value="UniProtKB-KW"/>
</dbReference>
<dbReference type="PANTHER" id="PTHR31623:SF83">
    <property type="entry name" value="ACETYL-COA-BENZYLALCOHOL ACETYLTRANSFERASE-LIKE"/>
    <property type="match status" value="1"/>
</dbReference>
<dbReference type="InterPro" id="IPR023213">
    <property type="entry name" value="CAT-like_dom_sf"/>
</dbReference>
<dbReference type="EMBL" id="QEFC01001168">
    <property type="protein sequence ID" value="KAE9459575.1"/>
    <property type="molecule type" value="Genomic_DNA"/>
</dbReference>
<keyword evidence="2" id="KW-0808">Transferase</keyword>
<proteinExistence type="inferred from homology"/>
<comment type="similarity">
    <text evidence="1">Belongs to the plant acyltransferase family.</text>
</comment>
<dbReference type="OrthoDB" id="671439at2759"/>
<keyword evidence="5" id="KW-1185">Reference proteome</keyword>
<dbReference type="Gene3D" id="3.30.559.10">
    <property type="entry name" value="Chloramphenicol acetyltransferase-like domain"/>
    <property type="match status" value="3"/>
</dbReference>
<feature type="non-terminal residue" evidence="4">
    <location>
        <position position="1"/>
    </location>
</feature>
<evidence type="ECO:0000256" key="1">
    <source>
        <dbReference type="ARBA" id="ARBA00009861"/>
    </source>
</evidence>
<dbReference type="Pfam" id="PF02458">
    <property type="entry name" value="Transferase"/>
    <property type="match status" value="1"/>
</dbReference>
<protein>
    <submittedName>
        <fullName evidence="4">Uncharacterized protein</fullName>
    </submittedName>
</protein>
<reference evidence="4 5" key="1">
    <citation type="journal article" date="2019" name="Genome Biol. Evol.">
        <title>The Rhododendron genome and chromosomal organization provide insight into shared whole-genome duplications across the heath family (Ericaceae).</title>
        <authorList>
            <person name="Soza V.L."/>
            <person name="Lindsley D."/>
            <person name="Waalkes A."/>
            <person name="Ramage E."/>
            <person name="Patwardhan R.P."/>
            <person name="Burton J.N."/>
            <person name="Adey A."/>
            <person name="Kumar A."/>
            <person name="Qiu R."/>
            <person name="Shendure J."/>
            <person name="Hall B."/>
        </authorList>
    </citation>
    <scope>NUCLEOTIDE SEQUENCE [LARGE SCALE GENOMIC DNA]</scope>
    <source>
        <strain evidence="4">RSF 1966-606</strain>
    </source>
</reference>
<comment type="caution">
    <text evidence="4">The sequence shown here is derived from an EMBL/GenBank/DDBJ whole genome shotgun (WGS) entry which is preliminary data.</text>
</comment>
<gene>
    <name evidence="4" type="ORF">C3L33_08589</name>
</gene>
<dbReference type="Proteomes" id="UP000428333">
    <property type="component" value="Linkage Group LG05"/>
</dbReference>
<keyword evidence="3" id="KW-0012">Acyltransferase</keyword>
<evidence type="ECO:0000256" key="2">
    <source>
        <dbReference type="ARBA" id="ARBA00022679"/>
    </source>
</evidence>
<accession>A0A6A4LNZ4</accession>
<dbReference type="AlphaFoldDB" id="A0A6A4LNZ4"/>
<evidence type="ECO:0000313" key="5">
    <source>
        <dbReference type="Proteomes" id="UP000428333"/>
    </source>
</evidence>
<evidence type="ECO:0000256" key="3">
    <source>
        <dbReference type="ARBA" id="ARBA00023315"/>
    </source>
</evidence>
<name>A0A6A4LNZ4_9ERIC</name>
<organism evidence="4 5">
    <name type="scientific">Rhododendron williamsianum</name>
    <dbReference type="NCBI Taxonomy" id="262921"/>
    <lineage>
        <taxon>Eukaryota</taxon>
        <taxon>Viridiplantae</taxon>
        <taxon>Streptophyta</taxon>
        <taxon>Embryophyta</taxon>
        <taxon>Tracheophyta</taxon>
        <taxon>Spermatophyta</taxon>
        <taxon>Magnoliopsida</taxon>
        <taxon>eudicotyledons</taxon>
        <taxon>Gunneridae</taxon>
        <taxon>Pentapetalae</taxon>
        <taxon>asterids</taxon>
        <taxon>Ericales</taxon>
        <taxon>Ericaceae</taxon>
        <taxon>Ericoideae</taxon>
        <taxon>Rhodoreae</taxon>
        <taxon>Rhododendron</taxon>
    </lineage>
</organism>
<sequence>MGDAAFFGFKRLAALQYLKLLLPFKPQEPTLATMEVQVLSRKFIKPSTPTPNHLRTHKLSLFDQVAPPIHIPYLFFYPSDGISTTNEKLQKLQKSLSDTLTLFYPQSGRFIKEDLIVDCSDQGVEFFEAKVNVQLNELLSLLPKRLELLNHFVPWDIGLTLLPTTPMVAIQVTVFECGGLVICMHTSHVISDGVTMMAFINAWATACRLGIGEVVRPRLDLSSIFPSGDIARELTINIPPPNFSRKVVTRVFLFDEAKIAELKDKLGGSGEERKPSRVEVVTAVVWKALILAARARNEGKLRNSVLLFVVNLRGRTALPMSENLAGNFYMETPIKFEPEQNTTEPEHHLLVRLVRESIMTSLTTFGKLSDGDEISSAAVNFLNQVRKSKLDEEVDVQHLTSRCRFPLYDSDFGWGKPCLVTCVCMPVEFAALMDTKCGTGIEAWVNLDNLECLNSKRILTFRGWPLPHVLPMGKLFRSLSRAGVAFARARYSSDLLERDDWKSMFVQAWATASRLGIEEVVRPCFDLFSLFPPRDIAWEIANIPPPNFSGPGIGVKVVTRVFLFDAAKIEELKAEVGGSGGERKPSRVEVVISAVWKALILALEQGMKGS</sequence>